<dbReference type="KEGG" id="spoa:EQM13_15495"/>
<keyword evidence="3" id="KW-1185">Reference proteome</keyword>
<dbReference type="OrthoDB" id="9810528at2"/>
<feature type="domain" description="Phospholipase C/D" evidence="1">
    <location>
        <begin position="14"/>
        <end position="158"/>
    </location>
</feature>
<name>A0A410QFL6_9FIRM</name>
<dbReference type="EMBL" id="CP035282">
    <property type="protein sequence ID" value="QAT62873.1"/>
    <property type="molecule type" value="Genomic_DNA"/>
</dbReference>
<evidence type="ECO:0000259" key="1">
    <source>
        <dbReference type="Pfam" id="PF00882"/>
    </source>
</evidence>
<protein>
    <recommendedName>
        <fullName evidence="1">Phospholipase C/D domain-containing protein</fullName>
    </recommendedName>
</protein>
<evidence type="ECO:0000313" key="2">
    <source>
        <dbReference type="EMBL" id="QAT62873.1"/>
    </source>
</evidence>
<accession>A0A410QFL6</accession>
<gene>
    <name evidence="2" type="ORF">EQM13_15495</name>
</gene>
<dbReference type="AlphaFoldDB" id="A0A410QFL6"/>
<proteinExistence type="predicted"/>
<dbReference type="Pfam" id="PF00882">
    <property type="entry name" value="Zn_dep_PLPC"/>
    <property type="match status" value="1"/>
</dbReference>
<reference evidence="3" key="1">
    <citation type="submission" date="2019-01" db="EMBL/GenBank/DDBJ databases">
        <title>Draft genomes of a novel of Sporanaerobacter strains.</title>
        <authorList>
            <person name="Ma S."/>
        </authorList>
    </citation>
    <scope>NUCLEOTIDE SEQUENCE [LARGE SCALE GENOMIC DNA]</scope>
    <source>
        <strain evidence="3">NJN-17</strain>
    </source>
</reference>
<dbReference type="InterPro" id="IPR029002">
    <property type="entry name" value="PLPC/GPLD1"/>
</dbReference>
<sequence>MQNGGTKLPATYAHYIFGEKVLQNLDGEVKELIYNNLPLFHIGLHGPDILFYYKPLSSNPINQMGHRIHEEPACSFFQRAEIIINSCTAPEAGCAYILGFICHFMLDSQCHPYIKKKTEETKLSHGEIETEFDRLLMVENNLNPLSYKPTSHIITKIEYAECISWFFEEINEEKILSSLKSMKRYLNFLVSPGKLKRFFIVKALKLTGNYENMAGLLMNYQPNPACENISMSLKALYSSAIIPTRDLINEFYENIHSSKSLNSCFQRNFV</sequence>
<dbReference type="Proteomes" id="UP000287969">
    <property type="component" value="Chromosome"/>
</dbReference>
<evidence type="ECO:0000313" key="3">
    <source>
        <dbReference type="Proteomes" id="UP000287969"/>
    </source>
</evidence>
<organism evidence="2 3">
    <name type="scientific">Acidilutibacter cellobiosedens</name>
    <dbReference type="NCBI Taxonomy" id="2507161"/>
    <lineage>
        <taxon>Bacteria</taxon>
        <taxon>Bacillati</taxon>
        <taxon>Bacillota</taxon>
        <taxon>Tissierellia</taxon>
        <taxon>Tissierellales</taxon>
        <taxon>Acidilutibacteraceae</taxon>
        <taxon>Acidilutibacter</taxon>
    </lineage>
</organism>